<dbReference type="EMBL" id="MDSU01000018">
    <property type="protein sequence ID" value="OSS41530.1"/>
    <property type="molecule type" value="Genomic_DNA"/>
</dbReference>
<proteinExistence type="predicted"/>
<protein>
    <submittedName>
        <fullName evidence="2">Uncharacterized protein</fullName>
    </submittedName>
</protein>
<evidence type="ECO:0000256" key="1">
    <source>
        <dbReference type="SAM" id="Phobius"/>
    </source>
</evidence>
<name>A0A1X4XVH6_9BACT</name>
<feature type="transmembrane region" description="Helical" evidence="1">
    <location>
        <begin position="26"/>
        <end position="48"/>
    </location>
</feature>
<evidence type="ECO:0000313" key="2">
    <source>
        <dbReference type="EMBL" id="OSS41530.1"/>
    </source>
</evidence>
<gene>
    <name evidence="2" type="ORF">DESAMIL20_1083</name>
</gene>
<dbReference type="AlphaFoldDB" id="A0A1X4XVH6"/>
<keyword evidence="1" id="KW-0472">Membrane</keyword>
<dbReference type="RefSeq" id="WP_086033784.1">
    <property type="nucleotide sequence ID" value="NZ_MDSU01000018.1"/>
</dbReference>
<keyword evidence="1" id="KW-1133">Transmembrane helix</keyword>
<accession>A0A1X4XVH6</accession>
<comment type="caution">
    <text evidence="2">The sequence shown here is derived from an EMBL/GenBank/DDBJ whole genome shotgun (WGS) entry which is preliminary data.</text>
</comment>
<keyword evidence="1" id="KW-0812">Transmembrane</keyword>
<keyword evidence="3" id="KW-1185">Reference proteome</keyword>
<reference evidence="2 3" key="1">
    <citation type="journal article" date="2017" name="Front. Microbiol.">
        <title>Genome Sequence of Desulfurella amilsii Strain TR1 and Comparative Genomics of Desulfurellaceae Family.</title>
        <authorList>
            <person name="Florentino A.P."/>
            <person name="Stams A.J."/>
            <person name="Sanchez-Andrea I."/>
        </authorList>
    </citation>
    <scope>NUCLEOTIDE SEQUENCE [LARGE SCALE GENOMIC DNA]</scope>
    <source>
        <strain evidence="2 3">TR1</strain>
    </source>
</reference>
<evidence type="ECO:0000313" key="3">
    <source>
        <dbReference type="Proteomes" id="UP000194141"/>
    </source>
</evidence>
<dbReference type="STRING" id="1562698.DESAMIL20_1083"/>
<sequence length="65" mass="7771">MSEFKKRIKNKKLLSKTKKKRYNHKYILLADLLLAEFLEIIVIFLAYYTNDTKLIAINLINKEVL</sequence>
<dbReference type="Proteomes" id="UP000194141">
    <property type="component" value="Unassembled WGS sequence"/>
</dbReference>
<organism evidence="2 3">
    <name type="scientific">Desulfurella amilsii</name>
    <dbReference type="NCBI Taxonomy" id="1562698"/>
    <lineage>
        <taxon>Bacteria</taxon>
        <taxon>Pseudomonadati</taxon>
        <taxon>Campylobacterota</taxon>
        <taxon>Desulfurellia</taxon>
        <taxon>Desulfurellales</taxon>
        <taxon>Desulfurellaceae</taxon>
        <taxon>Desulfurella</taxon>
    </lineage>
</organism>